<evidence type="ECO:0000313" key="2">
    <source>
        <dbReference type="Proteomes" id="UP000028022"/>
    </source>
</evidence>
<dbReference type="Proteomes" id="UP000028022">
    <property type="component" value="Unassembled WGS sequence"/>
</dbReference>
<reference evidence="1 2" key="1">
    <citation type="submission" date="2014-05" db="EMBL/GenBank/DDBJ databases">
        <authorList>
            <person name="Daugherty S.C."/>
            <person name="Tallon L.J."/>
            <person name="Sadzewicz L."/>
            <person name="Kilian M."/>
            <person name="Tettelin H."/>
        </authorList>
    </citation>
    <scope>NUCLEOTIDE SEQUENCE [LARGE SCALE GENOMIC DNA]</scope>
    <source>
        <strain evidence="1 2">SK608</strain>
    </source>
</reference>
<accession>A0A081QYS0</accession>
<sequence length="49" mass="6133">MSYWIQKDQIPNLDLAYDILPLMEMMEDPDKSEFFYPRRTEDDWEQKIF</sequence>
<proteinExistence type="predicted"/>
<gene>
    <name evidence="1" type="ORF">SK608_1187</name>
</gene>
<dbReference type="Gene3D" id="3.90.79.10">
    <property type="entry name" value="Nucleoside Triphosphate Pyrophosphohydrolase"/>
    <property type="match status" value="1"/>
</dbReference>
<name>A0A081QYS0_STRMT</name>
<dbReference type="EMBL" id="JPFZ01000009">
    <property type="protein sequence ID" value="KEQ48093.1"/>
    <property type="molecule type" value="Genomic_DNA"/>
</dbReference>
<comment type="caution">
    <text evidence="1">The sequence shown here is derived from an EMBL/GenBank/DDBJ whole genome shotgun (WGS) entry which is preliminary data.</text>
</comment>
<organism evidence="1 2">
    <name type="scientific">Streptococcus mitis</name>
    <dbReference type="NCBI Taxonomy" id="28037"/>
    <lineage>
        <taxon>Bacteria</taxon>
        <taxon>Bacillati</taxon>
        <taxon>Bacillota</taxon>
        <taxon>Bacilli</taxon>
        <taxon>Lactobacillales</taxon>
        <taxon>Streptococcaceae</taxon>
        <taxon>Streptococcus</taxon>
        <taxon>Streptococcus mitis group</taxon>
    </lineage>
</organism>
<dbReference type="AlphaFoldDB" id="A0A081QYS0"/>
<evidence type="ECO:0000313" key="1">
    <source>
        <dbReference type="EMBL" id="KEQ48093.1"/>
    </source>
</evidence>
<protein>
    <submittedName>
        <fullName evidence="1">MutT/nudix family domain protein</fullName>
    </submittedName>
</protein>